<dbReference type="KEGG" id="naz:Aazo_2828"/>
<sequence length="36" mass="4232">MIGIEVKNKLDIMNKGEDLKYFMDCSRYSRTNLASF</sequence>
<dbReference type="STRING" id="551115.Aazo_2828"/>
<dbReference type="HOGENOM" id="CLU_3357327_0_0_3"/>
<protein>
    <submittedName>
        <fullName evidence="1">Uncharacterized protein</fullName>
    </submittedName>
</protein>
<dbReference type="AlphaFoldDB" id="D7E0L8"/>
<evidence type="ECO:0000313" key="1">
    <source>
        <dbReference type="EMBL" id="ADI64674.1"/>
    </source>
</evidence>
<proteinExistence type="predicted"/>
<reference evidence="1 2" key="1">
    <citation type="journal article" date="2010" name="PLoS ONE">
        <title>Genome erosion in a nitrogen-fixing vertically transmitted endosymbiotic multicellular cyanobacterium.</title>
        <authorList>
            <person name="Ran L."/>
            <person name="Larsson J."/>
            <person name="Vigil-Stenman T."/>
            <person name="Nylander J.A."/>
            <person name="Ininbergs K."/>
            <person name="Zheng W.W."/>
            <person name="Lapidus A."/>
            <person name="Lowry S."/>
            <person name="Haselkorn R."/>
            <person name="Bergman B."/>
        </authorList>
    </citation>
    <scope>NUCLEOTIDE SEQUENCE [LARGE SCALE GENOMIC DNA]</scope>
    <source>
        <strain evidence="1 2">0708</strain>
    </source>
</reference>
<dbReference type="Proteomes" id="UP000001511">
    <property type="component" value="Chromosome"/>
</dbReference>
<evidence type="ECO:0000313" key="2">
    <source>
        <dbReference type="Proteomes" id="UP000001511"/>
    </source>
</evidence>
<accession>D7E0L8</accession>
<organism evidence="1 2">
    <name type="scientific">Nostoc azollae (strain 0708)</name>
    <name type="common">Anabaena azollae (strain 0708)</name>
    <dbReference type="NCBI Taxonomy" id="551115"/>
    <lineage>
        <taxon>Bacteria</taxon>
        <taxon>Bacillati</taxon>
        <taxon>Cyanobacteriota</taxon>
        <taxon>Cyanophyceae</taxon>
        <taxon>Nostocales</taxon>
        <taxon>Nostocaceae</taxon>
        <taxon>Trichormus</taxon>
    </lineage>
</organism>
<gene>
    <name evidence="1" type="ordered locus">Aazo_2828</name>
</gene>
<keyword evidence="2" id="KW-1185">Reference proteome</keyword>
<name>D7E0L8_NOSA0</name>
<dbReference type="EMBL" id="CP002059">
    <property type="protein sequence ID" value="ADI64674.1"/>
    <property type="molecule type" value="Genomic_DNA"/>
</dbReference>